<dbReference type="PANTHER" id="PTHR45835">
    <property type="entry name" value="YALI0A06105P"/>
    <property type="match status" value="1"/>
</dbReference>
<keyword evidence="2" id="KW-1185">Reference proteome</keyword>
<accession>A0AAF0TFS1</accession>
<dbReference type="Proteomes" id="UP001234989">
    <property type="component" value="Chromosome 3"/>
</dbReference>
<protein>
    <submittedName>
        <fullName evidence="1">Uncharacterized protein</fullName>
    </submittedName>
</protein>
<dbReference type="InterPro" id="IPR036397">
    <property type="entry name" value="RNaseH_sf"/>
</dbReference>
<dbReference type="EMBL" id="CP133614">
    <property type="protein sequence ID" value="WMV18832.1"/>
    <property type="molecule type" value="Genomic_DNA"/>
</dbReference>
<gene>
    <name evidence="1" type="ORF">MTR67_012217</name>
</gene>
<proteinExistence type="predicted"/>
<evidence type="ECO:0000313" key="1">
    <source>
        <dbReference type="EMBL" id="WMV18832.1"/>
    </source>
</evidence>
<evidence type="ECO:0000313" key="2">
    <source>
        <dbReference type="Proteomes" id="UP001234989"/>
    </source>
</evidence>
<dbReference type="PANTHER" id="PTHR45835:SF91">
    <property type="entry name" value="RETROTRANSPOSON, TY3-GYPSY SUBCLASS-LIKE PROTEIN"/>
    <property type="match status" value="1"/>
</dbReference>
<dbReference type="Gene3D" id="3.30.420.10">
    <property type="entry name" value="Ribonuclease H-like superfamily/Ribonuclease H"/>
    <property type="match status" value="1"/>
</dbReference>
<organism evidence="1 2">
    <name type="scientific">Solanum verrucosum</name>
    <dbReference type="NCBI Taxonomy" id="315347"/>
    <lineage>
        <taxon>Eukaryota</taxon>
        <taxon>Viridiplantae</taxon>
        <taxon>Streptophyta</taxon>
        <taxon>Embryophyta</taxon>
        <taxon>Tracheophyta</taxon>
        <taxon>Spermatophyta</taxon>
        <taxon>Magnoliopsida</taxon>
        <taxon>eudicotyledons</taxon>
        <taxon>Gunneridae</taxon>
        <taxon>Pentapetalae</taxon>
        <taxon>asterids</taxon>
        <taxon>lamiids</taxon>
        <taxon>Solanales</taxon>
        <taxon>Solanaceae</taxon>
        <taxon>Solanoideae</taxon>
        <taxon>Solaneae</taxon>
        <taxon>Solanum</taxon>
    </lineage>
</organism>
<dbReference type="SUPFAM" id="SSF53098">
    <property type="entry name" value="Ribonuclease H-like"/>
    <property type="match status" value="1"/>
</dbReference>
<dbReference type="InterPro" id="IPR012337">
    <property type="entry name" value="RNaseH-like_sf"/>
</dbReference>
<name>A0AAF0TFS1_SOLVR</name>
<sequence length="132" mass="15552">MDSMRKSSHLIPIKISSSRKEYANFYLREMTNGKAERTLRNLKDMLRGFMMNFKGNFDDHFPFIELAYNNSYHSIICITPFVAIYSRRCISHIVWFEVGKVSLIGPELVHEIMEKNKLIRERLKTTQSQQSS</sequence>
<reference evidence="1" key="1">
    <citation type="submission" date="2023-08" db="EMBL/GenBank/DDBJ databases">
        <title>A de novo genome assembly of Solanum verrucosum Schlechtendal, a Mexican diploid species geographically isolated from the other diploid A-genome species in potato relatives.</title>
        <authorList>
            <person name="Hosaka K."/>
        </authorList>
    </citation>
    <scope>NUCLEOTIDE SEQUENCE</scope>
    <source>
        <tissue evidence="1">Young leaves</tissue>
    </source>
</reference>
<dbReference type="AlphaFoldDB" id="A0AAF0TFS1"/>
<dbReference type="GO" id="GO:0003676">
    <property type="term" value="F:nucleic acid binding"/>
    <property type="evidence" value="ECO:0007669"/>
    <property type="project" value="InterPro"/>
</dbReference>